<evidence type="ECO:0000313" key="3">
    <source>
        <dbReference type="Proteomes" id="UP000053477"/>
    </source>
</evidence>
<keyword evidence="3" id="KW-1185">Reference proteome</keyword>
<dbReference type="Proteomes" id="UP000053477">
    <property type="component" value="Unassembled WGS sequence"/>
</dbReference>
<dbReference type="OrthoDB" id="2686745at2759"/>
<reference evidence="2 3" key="1">
    <citation type="submission" date="2015-04" db="EMBL/GenBank/DDBJ databases">
        <title>Complete genome sequence of Schizopora paradoxa KUC8140, a cosmopolitan wood degrader in East Asia.</title>
        <authorList>
            <consortium name="DOE Joint Genome Institute"/>
            <person name="Min B."/>
            <person name="Park H."/>
            <person name="Jang Y."/>
            <person name="Kim J.-J."/>
            <person name="Kim K.H."/>
            <person name="Pangilinan J."/>
            <person name="Lipzen A."/>
            <person name="Riley R."/>
            <person name="Grigoriev I.V."/>
            <person name="Spatafora J.W."/>
            <person name="Choi I.-G."/>
        </authorList>
    </citation>
    <scope>NUCLEOTIDE SEQUENCE [LARGE SCALE GENOMIC DNA]</scope>
    <source>
        <strain evidence="2 3">KUC8140</strain>
    </source>
</reference>
<evidence type="ECO:0000256" key="1">
    <source>
        <dbReference type="SAM" id="MobiDB-lite"/>
    </source>
</evidence>
<dbReference type="EMBL" id="KQ086279">
    <property type="protein sequence ID" value="KLO05668.1"/>
    <property type="molecule type" value="Genomic_DNA"/>
</dbReference>
<accession>A0A0H2R829</accession>
<feature type="compositionally biased region" description="Acidic residues" evidence="1">
    <location>
        <begin position="169"/>
        <end position="179"/>
    </location>
</feature>
<dbReference type="STRING" id="27342.A0A0H2R829"/>
<feature type="compositionally biased region" description="Polar residues" evidence="1">
    <location>
        <begin position="154"/>
        <end position="166"/>
    </location>
</feature>
<gene>
    <name evidence="2" type="ORF">SCHPADRAFT_946722</name>
</gene>
<organism evidence="2 3">
    <name type="scientific">Schizopora paradoxa</name>
    <dbReference type="NCBI Taxonomy" id="27342"/>
    <lineage>
        <taxon>Eukaryota</taxon>
        <taxon>Fungi</taxon>
        <taxon>Dikarya</taxon>
        <taxon>Basidiomycota</taxon>
        <taxon>Agaricomycotina</taxon>
        <taxon>Agaricomycetes</taxon>
        <taxon>Hymenochaetales</taxon>
        <taxon>Schizoporaceae</taxon>
        <taxon>Schizopora</taxon>
    </lineage>
</organism>
<dbReference type="InParanoid" id="A0A0H2R829"/>
<feature type="region of interest" description="Disordered" evidence="1">
    <location>
        <begin position="146"/>
        <end position="179"/>
    </location>
</feature>
<name>A0A0H2R829_9AGAM</name>
<proteinExistence type="predicted"/>
<protein>
    <submittedName>
        <fullName evidence="2">Uncharacterized protein</fullName>
    </submittedName>
</protein>
<dbReference type="AlphaFoldDB" id="A0A0H2R829"/>
<sequence>MPKETTERLIQRHFAPLTSRSIFRAEIKTKGPLHSSRIVYPLTENLKPELPKSLTPKPPGEVGRISRNGYNLKEVLGWSKDEYTCVQKSMRTLAQKHLDTSQLLSKQKSKSVKDVYKLAKEMHPILATFEKDWVIDDFLGMILKNSATRKKAQGRSSPQTPGGSTNKDTEDEEEDEVEE</sequence>
<evidence type="ECO:0000313" key="2">
    <source>
        <dbReference type="EMBL" id="KLO05668.1"/>
    </source>
</evidence>